<organism evidence="7 8">
    <name type="scientific">Oryctes borbonicus</name>
    <dbReference type="NCBI Taxonomy" id="1629725"/>
    <lineage>
        <taxon>Eukaryota</taxon>
        <taxon>Metazoa</taxon>
        <taxon>Ecdysozoa</taxon>
        <taxon>Arthropoda</taxon>
        <taxon>Hexapoda</taxon>
        <taxon>Insecta</taxon>
        <taxon>Pterygota</taxon>
        <taxon>Neoptera</taxon>
        <taxon>Endopterygota</taxon>
        <taxon>Coleoptera</taxon>
        <taxon>Polyphaga</taxon>
        <taxon>Scarabaeiformia</taxon>
        <taxon>Scarabaeidae</taxon>
        <taxon>Dynastinae</taxon>
        <taxon>Oryctes</taxon>
    </lineage>
</organism>
<dbReference type="InterPro" id="IPR019577">
    <property type="entry name" value="SPARC/Testican_Ca-bd-dom"/>
</dbReference>
<dbReference type="PROSITE" id="PS00018">
    <property type="entry name" value="EF_HAND_1"/>
    <property type="match status" value="2"/>
</dbReference>
<sequence length="101" mass="11997">MVKDINGTKIASANRPAWNTTREERVASWSFVIFDKNKNKIMEKNEWKLFKETVSSVKSLRKCGKKLPRYCDKNKDKEITLTEWLECLSKRDHFTEILKED</sequence>
<dbReference type="EMBL" id="LJIG01000910">
    <property type="protein sequence ID" value="KRT86030.1"/>
    <property type="molecule type" value="Genomic_DNA"/>
</dbReference>
<protein>
    <submittedName>
        <fullName evidence="7">HLH domain-containing protein</fullName>
    </submittedName>
</protein>
<evidence type="ECO:0000256" key="2">
    <source>
        <dbReference type="ARBA" id="ARBA00022525"/>
    </source>
</evidence>
<keyword evidence="8" id="KW-1185">Reference proteome</keyword>
<comment type="caution">
    <text evidence="7">The sequence shown here is derived from an EMBL/GenBank/DDBJ whole genome shotgun (WGS) entry which is preliminary data.</text>
</comment>
<evidence type="ECO:0000256" key="1">
    <source>
        <dbReference type="ARBA" id="ARBA00004613"/>
    </source>
</evidence>
<reference evidence="7 8" key="1">
    <citation type="submission" date="2015-09" db="EMBL/GenBank/DDBJ databases">
        <title>Draft genome of the scarab beetle Oryctes borbonicus.</title>
        <authorList>
            <person name="Meyer J.M."/>
            <person name="Markov G.V."/>
            <person name="Baskaran P."/>
            <person name="Herrmann M."/>
            <person name="Sommer R.J."/>
            <person name="Roedelsperger C."/>
        </authorList>
    </citation>
    <scope>NUCLEOTIDE SEQUENCE [LARGE SCALE GENOMIC DNA]</scope>
    <source>
        <strain evidence="7">OB123</strain>
        <tissue evidence="7">Whole animal</tissue>
    </source>
</reference>
<evidence type="ECO:0000313" key="7">
    <source>
        <dbReference type="EMBL" id="KRT86030.1"/>
    </source>
</evidence>
<keyword evidence="3" id="KW-0106">Calcium</keyword>
<evidence type="ECO:0000259" key="6">
    <source>
        <dbReference type="Pfam" id="PF10591"/>
    </source>
</evidence>
<dbReference type="GO" id="GO:0005615">
    <property type="term" value="C:extracellular space"/>
    <property type="evidence" value="ECO:0007669"/>
    <property type="project" value="TreeGrafter"/>
</dbReference>
<dbReference type="Pfam" id="PF10591">
    <property type="entry name" value="SPARC_Ca_bdg"/>
    <property type="match status" value="1"/>
</dbReference>
<dbReference type="InterPro" id="IPR051950">
    <property type="entry name" value="Dev_reg/Prot_inhib"/>
</dbReference>
<dbReference type="GO" id="GO:0008201">
    <property type="term" value="F:heparin binding"/>
    <property type="evidence" value="ECO:0007669"/>
    <property type="project" value="TreeGrafter"/>
</dbReference>
<evidence type="ECO:0000256" key="4">
    <source>
        <dbReference type="ARBA" id="ARBA00023157"/>
    </source>
</evidence>
<dbReference type="GO" id="GO:0005604">
    <property type="term" value="C:basement membrane"/>
    <property type="evidence" value="ECO:0007669"/>
    <property type="project" value="TreeGrafter"/>
</dbReference>
<dbReference type="GO" id="GO:0030198">
    <property type="term" value="P:extracellular matrix organization"/>
    <property type="evidence" value="ECO:0007669"/>
    <property type="project" value="TreeGrafter"/>
</dbReference>
<dbReference type="Gene3D" id="1.10.238.10">
    <property type="entry name" value="EF-hand"/>
    <property type="match status" value="1"/>
</dbReference>
<dbReference type="GO" id="GO:0050840">
    <property type="term" value="F:extracellular matrix binding"/>
    <property type="evidence" value="ECO:0007669"/>
    <property type="project" value="TreeGrafter"/>
</dbReference>
<dbReference type="InterPro" id="IPR018247">
    <property type="entry name" value="EF_Hand_1_Ca_BS"/>
</dbReference>
<dbReference type="Proteomes" id="UP000051574">
    <property type="component" value="Unassembled WGS sequence"/>
</dbReference>
<dbReference type="GO" id="GO:0005509">
    <property type="term" value="F:calcium ion binding"/>
    <property type="evidence" value="ECO:0007669"/>
    <property type="project" value="InterPro"/>
</dbReference>
<evidence type="ECO:0000256" key="5">
    <source>
        <dbReference type="ARBA" id="ARBA00023180"/>
    </source>
</evidence>
<dbReference type="OrthoDB" id="5986054at2759"/>
<comment type="subcellular location">
    <subcellularLocation>
        <location evidence="1">Secreted</location>
    </subcellularLocation>
</comment>
<evidence type="ECO:0000256" key="3">
    <source>
        <dbReference type="ARBA" id="ARBA00022837"/>
    </source>
</evidence>
<dbReference type="InterPro" id="IPR011992">
    <property type="entry name" value="EF-hand-dom_pair"/>
</dbReference>
<dbReference type="SUPFAM" id="SSF47473">
    <property type="entry name" value="EF-hand"/>
    <property type="match status" value="1"/>
</dbReference>
<gene>
    <name evidence="7" type="ORF">AMK59_1279</name>
</gene>
<dbReference type="PANTHER" id="PTHR12352:SF30">
    <property type="entry name" value="FI05255P"/>
    <property type="match status" value="1"/>
</dbReference>
<evidence type="ECO:0000313" key="8">
    <source>
        <dbReference type="Proteomes" id="UP000051574"/>
    </source>
</evidence>
<dbReference type="AlphaFoldDB" id="A0A0T6BFK3"/>
<feature type="domain" description="SPARC/Testican calcium-binding" evidence="6">
    <location>
        <begin position="20"/>
        <end position="87"/>
    </location>
</feature>
<accession>A0A0T6BFK3</accession>
<name>A0A0T6BFK3_9SCAR</name>
<proteinExistence type="predicted"/>
<keyword evidence="5" id="KW-0325">Glycoprotein</keyword>
<keyword evidence="2" id="KW-0964">Secreted</keyword>
<keyword evidence="4" id="KW-1015">Disulfide bond</keyword>
<dbReference type="PANTHER" id="PTHR12352">
    <property type="entry name" value="SECRETED MODULAR CALCIUM-BINDING PROTEIN"/>
    <property type="match status" value="1"/>
</dbReference>